<protein>
    <submittedName>
        <fullName evidence="3">Alpha/beta hydrolase</fullName>
    </submittedName>
</protein>
<dbReference type="InterPro" id="IPR050300">
    <property type="entry name" value="GDXG_lipolytic_enzyme"/>
</dbReference>
<accession>A0ABT0FB63</accession>
<feature type="domain" description="Alpha/beta hydrolase fold-3" evidence="2">
    <location>
        <begin position="119"/>
        <end position="319"/>
    </location>
</feature>
<gene>
    <name evidence="3" type="ORF">KZC51_04065</name>
</gene>
<keyword evidence="1 3" id="KW-0378">Hydrolase</keyword>
<proteinExistence type="predicted"/>
<reference evidence="3 4" key="1">
    <citation type="submission" date="2021-06" db="EMBL/GenBank/DDBJ databases">
        <title>Genome-based taxonomic framework of Microbacterium strains isolated from marine environment, the description of four new species and reclassification of four preexisting species.</title>
        <authorList>
            <person name="Lee S.D."/>
            <person name="Kim S.-M."/>
            <person name="Byeon Y.-S."/>
            <person name="Yang H.L."/>
            <person name="Kim I.S."/>
        </authorList>
    </citation>
    <scope>NUCLEOTIDE SEQUENCE [LARGE SCALE GENOMIC DNA]</scope>
    <source>
        <strain evidence="3 4">SSW1-49</strain>
    </source>
</reference>
<dbReference type="GO" id="GO:0016787">
    <property type="term" value="F:hydrolase activity"/>
    <property type="evidence" value="ECO:0007669"/>
    <property type="project" value="UniProtKB-KW"/>
</dbReference>
<evidence type="ECO:0000256" key="1">
    <source>
        <dbReference type="ARBA" id="ARBA00022801"/>
    </source>
</evidence>
<organism evidence="3 4">
    <name type="scientific">Microbacterium croceum</name>
    <dbReference type="NCBI Taxonomy" id="2851645"/>
    <lineage>
        <taxon>Bacteria</taxon>
        <taxon>Bacillati</taxon>
        <taxon>Actinomycetota</taxon>
        <taxon>Actinomycetes</taxon>
        <taxon>Micrococcales</taxon>
        <taxon>Microbacteriaceae</taxon>
        <taxon>Microbacterium</taxon>
    </lineage>
</organism>
<dbReference type="Pfam" id="PF07859">
    <property type="entry name" value="Abhydrolase_3"/>
    <property type="match status" value="1"/>
</dbReference>
<evidence type="ECO:0000313" key="3">
    <source>
        <dbReference type="EMBL" id="MCK2035304.1"/>
    </source>
</evidence>
<dbReference type="Gene3D" id="3.40.50.1820">
    <property type="entry name" value="alpha/beta hydrolase"/>
    <property type="match status" value="1"/>
</dbReference>
<keyword evidence="4" id="KW-1185">Reference proteome</keyword>
<evidence type="ECO:0000259" key="2">
    <source>
        <dbReference type="Pfam" id="PF07859"/>
    </source>
</evidence>
<dbReference type="PANTHER" id="PTHR48081:SF8">
    <property type="entry name" value="ALPHA_BETA HYDROLASE FOLD-3 DOMAIN-CONTAINING PROTEIN-RELATED"/>
    <property type="match status" value="1"/>
</dbReference>
<dbReference type="PANTHER" id="PTHR48081">
    <property type="entry name" value="AB HYDROLASE SUPERFAMILY PROTEIN C4A8.06C"/>
    <property type="match status" value="1"/>
</dbReference>
<name>A0ABT0FB63_9MICO</name>
<dbReference type="Proteomes" id="UP001300096">
    <property type="component" value="Unassembled WGS sequence"/>
</dbReference>
<evidence type="ECO:0000313" key="4">
    <source>
        <dbReference type="Proteomes" id="UP001300096"/>
    </source>
</evidence>
<dbReference type="SUPFAM" id="SSF53474">
    <property type="entry name" value="alpha/beta-Hydrolases"/>
    <property type="match status" value="1"/>
</dbReference>
<comment type="caution">
    <text evidence="3">The sequence shown here is derived from an EMBL/GenBank/DDBJ whole genome shotgun (WGS) entry which is preliminary data.</text>
</comment>
<dbReference type="InterPro" id="IPR029058">
    <property type="entry name" value="AB_hydrolase_fold"/>
</dbReference>
<sequence length="356" mass="38348">MAATLTAQQRIIRSVIKTLGALPEPAQRLIAGRPVQIDGQALLTEVQMALRLLNALPGSSFEELPLADARAQVDAEALIFGDREHVDIAEDLRFPTRGGTIGARRYQRSATERPWGAVTYFHGGGWVVGGLTSTDAVCRFLAARTGLEVYSIDYRLAPEHPFPAAVHDAVDAYRWVRARTAPELPVAVAGDSAGGNLSAVVCAETREDAAAPPDFQLLFFPVADASRRTRSYELFADGYFLTAAQMEWYIDHYLPDPADRTDPRASPLFADLTGQPPAHVAISGFDVLRDEGLAYAEALRAAGVPTTTQLVEGHIHAFVNATGVGRHSSRALAEAAAALVRGMQRAPRRLPPHAQG</sequence>
<dbReference type="EMBL" id="JAHWXN010000001">
    <property type="protein sequence ID" value="MCK2035304.1"/>
    <property type="molecule type" value="Genomic_DNA"/>
</dbReference>
<dbReference type="InterPro" id="IPR013094">
    <property type="entry name" value="AB_hydrolase_3"/>
</dbReference>
<dbReference type="RefSeq" id="WP_247628734.1">
    <property type="nucleotide sequence ID" value="NZ_JAHWXN010000001.1"/>
</dbReference>